<dbReference type="Proteomes" id="UP000024329">
    <property type="component" value="Unassembled WGS sequence"/>
</dbReference>
<dbReference type="GO" id="GO:0000150">
    <property type="term" value="F:DNA strand exchange activity"/>
    <property type="evidence" value="ECO:0007669"/>
    <property type="project" value="InterPro"/>
</dbReference>
<dbReference type="InterPro" id="IPR011109">
    <property type="entry name" value="DNA_bind_recombinase_dom"/>
</dbReference>
<evidence type="ECO:0000313" key="3">
    <source>
        <dbReference type="EMBL" id="EZP84342.1"/>
    </source>
</evidence>
<evidence type="ECO:0000313" key="4">
    <source>
        <dbReference type="Proteomes" id="UP000024329"/>
    </source>
</evidence>
<dbReference type="PANTHER" id="PTHR30461">
    <property type="entry name" value="DNA-INVERTASE FROM LAMBDOID PROPHAGE"/>
    <property type="match status" value="1"/>
</dbReference>
<protein>
    <submittedName>
        <fullName evidence="3">Recombinase</fullName>
    </submittedName>
</protein>
<dbReference type="SMART" id="SM00857">
    <property type="entry name" value="Resolvase"/>
    <property type="match status" value="1"/>
</dbReference>
<dbReference type="Gene3D" id="3.90.1750.20">
    <property type="entry name" value="Putative Large Serine Recombinase, Chain B, Domain 2"/>
    <property type="match status" value="1"/>
</dbReference>
<gene>
    <name evidence="3" type="ORF">BV97_00093</name>
</gene>
<organism evidence="3 4">
    <name type="scientific">Novosphingobium resinovorum</name>
    <dbReference type="NCBI Taxonomy" id="158500"/>
    <lineage>
        <taxon>Bacteria</taxon>
        <taxon>Pseudomonadati</taxon>
        <taxon>Pseudomonadota</taxon>
        <taxon>Alphaproteobacteria</taxon>
        <taxon>Sphingomonadales</taxon>
        <taxon>Sphingomonadaceae</taxon>
        <taxon>Novosphingobium</taxon>
    </lineage>
</organism>
<dbReference type="PANTHER" id="PTHR30461:SF23">
    <property type="entry name" value="DNA RECOMBINASE-RELATED"/>
    <property type="match status" value="1"/>
</dbReference>
<dbReference type="PROSITE" id="PS51736">
    <property type="entry name" value="RECOMBINASES_3"/>
    <property type="match status" value="1"/>
</dbReference>
<sequence length="546" mass="60737">MNRIALYARYSSDQQSAASIEDQLRVCRERAAREGWHVVGVYEDAAISGASMILRPGIQSLVQDAQAGKFDIVLAEALDRVSRDQADVATLFKHLQFARVPLVTLAEGEISELHVGLKGTMNALFLKDLAKKTHRGQRGRIEKGFSAGPVGYGYRTVRRLSSEGELVRGECRIEPSEVPIVERIFREFAAGKSPRAIARDLNADGIPGPSGRPWSDTTIRGKRSLGIGILNNELYVGVRVWNHKQAVKDPRTGRTVRRPNPEAEWIRAEAPQLRIVSDDMWQAVKHRQDVLGEQYKPMIDGIHAAQASRMHQARRPVTLLSGLVECGVCGGKVGLAVNGRFGCINHHRRHTCDNNRTIRREALEERALAGLRERLVSPEKVQAAVAAYAEYINRENREARAQVEADARALDKIERAIAGIMTAIEDGLYQPTMKARMAELERQKVEIAARMAHAPQAIPDVHPGIAEIYKREVEWFCRALEDPETRLDAFDAIRSLIHRIVLHPGEKRGEIHATLHGALMGILDFAQETSRPATVVTTKVAQGSRE</sequence>
<dbReference type="EMBL" id="JFYZ01000001">
    <property type="protein sequence ID" value="EZP84342.1"/>
    <property type="molecule type" value="Genomic_DNA"/>
</dbReference>
<feature type="domain" description="Resolvase/invertase-type recombinase catalytic" evidence="1">
    <location>
        <begin position="3"/>
        <end position="147"/>
    </location>
</feature>
<dbReference type="PROSITE" id="PS51737">
    <property type="entry name" value="RECOMBINASE_DNA_BIND"/>
    <property type="match status" value="1"/>
</dbReference>
<dbReference type="CDD" id="cd00338">
    <property type="entry name" value="Ser_Recombinase"/>
    <property type="match status" value="1"/>
</dbReference>
<dbReference type="Gene3D" id="3.40.50.1390">
    <property type="entry name" value="Resolvase, N-terminal catalytic domain"/>
    <property type="match status" value="1"/>
</dbReference>
<evidence type="ECO:0000259" key="1">
    <source>
        <dbReference type="PROSITE" id="PS51736"/>
    </source>
</evidence>
<dbReference type="RefSeq" id="WP_036522465.1">
    <property type="nucleotide sequence ID" value="NZ_JFYZ01000001.1"/>
</dbReference>
<feature type="domain" description="Recombinase" evidence="2">
    <location>
        <begin position="151"/>
        <end position="294"/>
    </location>
</feature>
<dbReference type="GO" id="GO:0003677">
    <property type="term" value="F:DNA binding"/>
    <property type="evidence" value="ECO:0007669"/>
    <property type="project" value="InterPro"/>
</dbReference>
<dbReference type="Pfam" id="PF00239">
    <property type="entry name" value="Resolvase"/>
    <property type="match status" value="1"/>
</dbReference>
<dbReference type="InterPro" id="IPR038109">
    <property type="entry name" value="DNA_bind_recomb_sf"/>
</dbReference>
<dbReference type="InterPro" id="IPR036162">
    <property type="entry name" value="Resolvase-like_N_sf"/>
</dbReference>
<dbReference type="InterPro" id="IPR025827">
    <property type="entry name" value="Zn_ribbon_recom_dom"/>
</dbReference>
<accession>A0A031K6Z5</accession>
<reference evidence="3 4" key="1">
    <citation type="submission" date="2014-03" db="EMBL/GenBank/DDBJ databases">
        <title>Whole genome sequence of Novosphingobium resinovorum KF1.</title>
        <authorList>
            <person name="Gan H.M."/>
            <person name="Gan H.Y."/>
            <person name="Chew T.H."/>
            <person name="Savka M.A."/>
        </authorList>
    </citation>
    <scope>NUCLEOTIDE SEQUENCE [LARGE SCALE GENOMIC DNA]</scope>
    <source>
        <strain evidence="3 4">KF1</strain>
    </source>
</reference>
<name>A0A031K6Z5_9SPHN</name>
<dbReference type="InterPro" id="IPR050639">
    <property type="entry name" value="SSR_resolvase"/>
</dbReference>
<dbReference type="SUPFAM" id="SSF53041">
    <property type="entry name" value="Resolvase-like"/>
    <property type="match status" value="1"/>
</dbReference>
<comment type="caution">
    <text evidence="3">The sequence shown here is derived from an EMBL/GenBank/DDBJ whole genome shotgun (WGS) entry which is preliminary data.</text>
</comment>
<proteinExistence type="predicted"/>
<dbReference type="eggNOG" id="COG1961">
    <property type="taxonomic scope" value="Bacteria"/>
</dbReference>
<dbReference type="Pfam" id="PF07508">
    <property type="entry name" value="Recombinase"/>
    <property type="match status" value="1"/>
</dbReference>
<dbReference type="Pfam" id="PF13408">
    <property type="entry name" value="Zn_ribbon_recom"/>
    <property type="match status" value="1"/>
</dbReference>
<dbReference type="PATRIC" id="fig|158500.4.peg.96"/>
<evidence type="ECO:0000259" key="2">
    <source>
        <dbReference type="PROSITE" id="PS51737"/>
    </source>
</evidence>
<dbReference type="AlphaFoldDB" id="A0A031K6Z5"/>
<dbReference type="InterPro" id="IPR006119">
    <property type="entry name" value="Resolv_N"/>
</dbReference>